<dbReference type="SUPFAM" id="SSF49265">
    <property type="entry name" value="Fibronectin type III"/>
    <property type="match status" value="1"/>
</dbReference>
<protein>
    <submittedName>
        <fullName evidence="6">M28 family metallopeptidase</fullName>
        <ecNumber evidence="6">3.4.-.-</ecNumber>
    </submittedName>
</protein>
<evidence type="ECO:0000259" key="5">
    <source>
        <dbReference type="PROSITE" id="PS50853"/>
    </source>
</evidence>
<dbReference type="RefSeq" id="WP_263414493.1">
    <property type="nucleotide sequence ID" value="NZ_BAABBH010000001.1"/>
</dbReference>
<feature type="region of interest" description="Disordered" evidence="4">
    <location>
        <begin position="1"/>
        <end position="27"/>
    </location>
</feature>
<dbReference type="EC" id="3.4.-.-" evidence="6"/>
<dbReference type="PANTHER" id="PTHR12147">
    <property type="entry name" value="METALLOPEPTIDASE M28 FAMILY MEMBER"/>
    <property type="match status" value="1"/>
</dbReference>
<evidence type="ECO:0000256" key="4">
    <source>
        <dbReference type="SAM" id="MobiDB-lite"/>
    </source>
</evidence>
<dbReference type="SUPFAM" id="SSF53187">
    <property type="entry name" value="Zn-dependent exopeptidases"/>
    <property type="match status" value="1"/>
</dbReference>
<name>A0ABW9KRJ5_9BACT</name>
<dbReference type="PANTHER" id="PTHR12147:SF26">
    <property type="entry name" value="PEPTIDASE M28 DOMAIN-CONTAINING PROTEIN"/>
    <property type="match status" value="1"/>
</dbReference>
<evidence type="ECO:0000313" key="7">
    <source>
        <dbReference type="Proteomes" id="UP001634747"/>
    </source>
</evidence>
<feature type="domain" description="Fibronectin type-III" evidence="5">
    <location>
        <begin position="399"/>
        <end position="492"/>
    </location>
</feature>
<evidence type="ECO:0000256" key="2">
    <source>
        <dbReference type="ARBA" id="ARBA00022525"/>
    </source>
</evidence>
<dbReference type="InterPro" id="IPR013783">
    <property type="entry name" value="Ig-like_fold"/>
</dbReference>
<accession>A0ABW9KRJ5</accession>
<dbReference type="Gene3D" id="3.40.630.10">
    <property type="entry name" value="Zn peptidases"/>
    <property type="match status" value="1"/>
</dbReference>
<reference evidence="6 7" key="1">
    <citation type="submission" date="2024-12" db="EMBL/GenBank/DDBJ databases">
        <authorList>
            <person name="Lee Y."/>
        </authorList>
    </citation>
    <scope>NUCLEOTIDE SEQUENCE [LARGE SCALE GENOMIC DNA]</scope>
    <source>
        <strain evidence="6 7">03SUJ4</strain>
    </source>
</reference>
<sequence length="492" mass="53537">MSGSVSVAQRRASADQPDYARLGNPIATPAPDAQIRASLHEASPDRIRQNIERLVAFNNRSTVSSTETDLKPGTGVLAAADWIRSQFEEYSKACGGCLEVKVDEFVEQPQPGFGNSKPRIVRPTPLRNVYAILRGTDPVASKRMYLVTGHYDTRVNDVMDTHGFAPGANDDSSGTAVSMESARVLSQHKFPATIVFVCVAGEEQGLNGSAHLAKLAKSEGWQLEGVLNNDIVGGDTTPGDTLQSKTRVRVFSQGILPTAPIEQIRAALSVGGESEGPSRQLAREVLEVDRTYLEKLKGNVNSAHGSLAGTQPQELQAVMELRLDRFLRGGDHKSFSDQGFPAVRFTEWRENFNHQHQTVRQENGVEYGDLLKFDDFHYIAQVARLNMATLGTLAMSPGVPQNVKVVTSNLDNDTILTWDPPASPTPGPVRYEIVWRETAVNDWQYAADAARYSGTVGEHSVRLPVSKDNVFFGVRACSGTACSQAVPPVPAR</sequence>
<dbReference type="InterPro" id="IPR003961">
    <property type="entry name" value="FN3_dom"/>
</dbReference>
<dbReference type="Proteomes" id="UP001634747">
    <property type="component" value="Unassembled WGS sequence"/>
</dbReference>
<dbReference type="CDD" id="cd00063">
    <property type="entry name" value="FN3"/>
    <property type="match status" value="1"/>
</dbReference>
<keyword evidence="6" id="KW-0378">Hydrolase</keyword>
<keyword evidence="3" id="KW-0645">Protease</keyword>
<evidence type="ECO:0000313" key="6">
    <source>
        <dbReference type="EMBL" id="MFN2977340.1"/>
    </source>
</evidence>
<evidence type="ECO:0000256" key="1">
    <source>
        <dbReference type="ARBA" id="ARBA00004613"/>
    </source>
</evidence>
<dbReference type="InterPro" id="IPR036116">
    <property type="entry name" value="FN3_sf"/>
</dbReference>
<keyword evidence="3" id="KW-0482">Metalloprotease</keyword>
<keyword evidence="7" id="KW-1185">Reference proteome</keyword>
<comment type="caution">
    <text evidence="6">The sequence shown here is derived from an EMBL/GenBank/DDBJ whole genome shotgun (WGS) entry which is preliminary data.</text>
</comment>
<dbReference type="InterPro" id="IPR045175">
    <property type="entry name" value="M28_fam"/>
</dbReference>
<evidence type="ECO:0000256" key="3">
    <source>
        <dbReference type="ARBA" id="ARBA00023049"/>
    </source>
</evidence>
<dbReference type="PROSITE" id="PS50853">
    <property type="entry name" value="FN3"/>
    <property type="match status" value="1"/>
</dbReference>
<gene>
    <name evidence="6" type="ORF">ACK2TP_16335</name>
</gene>
<dbReference type="InterPro" id="IPR007484">
    <property type="entry name" value="Peptidase_M28"/>
</dbReference>
<proteinExistence type="predicted"/>
<dbReference type="Gene3D" id="2.60.40.10">
    <property type="entry name" value="Immunoglobulins"/>
    <property type="match status" value="1"/>
</dbReference>
<dbReference type="Pfam" id="PF04389">
    <property type="entry name" value="Peptidase_M28"/>
    <property type="match status" value="1"/>
</dbReference>
<dbReference type="EMBL" id="JBJYXY010000001">
    <property type="protein sequence ID" value="MFN2977340.1"/>
    <property type="molecule type" value="Genomic_DNA"/>
</dbReference>
<organism evidence="6 7">
    <name type="scientific">Terriglobus aquaticus</name>
    <dbReference type="NCBI Taxonomy" id="940139"/>
    <lineage>
        <taxon>Bacteria</taxon>
        <taxon>Pseudomonadati</taxon>
        <taxon>Acidobacteriota</taxon>
        <taxon>Terriglobia</taxon>
        <taxon>Terriglobales</taxon>
        <taxon>Acidobacteriaceae</taxon>
        <taxon>Terriglobus</taxon>
    </lineage>
</organism>
<dbReference type="GO" id="GO:0016787">
    <property type="term" value="F:hydrolase activity"/>
    <property type="evidence" value="ECO:0007669"/>
    <property type="project" value="UniProtKB-KW"/>
</dbReference>
<comment type="subcellular location">
    <subcellularLocation>
        <location evidence="1">Secreted</location>
    </subcellularLocation>
</comment>
<keyword evidence="2" id="KW-0964">Secreted</keyword>